<keyword evidence="3 8" id="KW-0274">FAD</keyword>
<feature type="binding site" evidence="8">
    <location>
        <begin position="179"/>
        <end position="186"/>
    </location>
    <ligand>
        <name>NAD(+)</name>
        <dbReference type="ChEBI" id="CHEBI:57540"/>
    </ligand>
</feature>
<keyword evidence="8" id="KW-0547">Nucleotide-binding</keyword>
<dbReference type="PANTHER" id="PTHR43014:SF2">
    <property type="entry name" value="MERCURIC REDUCTASE"/>
    <property type="match status" value="1"/>
</dbReference>
<accession>A0AAU9ECH7</accession>
<dbReference type="AlphaFoldDB" id="A0AAU9ECH7"/>
<evidence type="ECO:0000256" key="1">
    <source>
        <dbReference type="ARBA" id="ARBA00007532"/>
    </source>
</evidence>
<dbReference type="EMBL" id="AP028679">
    <property type="protein sequence ID" value="BEQ14565.1"/>
    <property type="molecule type" value="Genomic_DNA"/>
</dbReference>
<dbReference type="FunFam" id="3.30.390.30:FF:000001">
    <property type="entry name" value="Dihydrolipoyl dehydrogenase"/>
    <property type="match status" value="1"/>
</dbReference>
<dbReference type="PROSITE" id="PS00076">
    <property type="entry name" value="PYRIDINE_REDOX_1"/>
    <property type="match status" value="1"/>
</dbReference>
<evidence type="ECO:0000259" key="12">
    <source>
        <dbReference type="Pfam" id="PF07992"/>
    </source>
</evidence>
<dbReference type="SUPFAM" id="SSF51905">
    <property type="entry name" value="FAD/NAD(P)-binding domain"/>
    <property type="match status" value="1"/>
</dbReference>
<evidence type="ECO:0000256" key="5">
    <source>
        <dbReference type="ARBA" id="ARBA00023002"/>
    </source>
</evidence>
<dbReference type="Pfam" id="PF02852">
    <property type="entry name" value="Pyr_redox_dim"/>
    <property type="match status" value="1"/>
</dbReference>
<dbReference type="KEGG" id="dmp:FAK_16310"/>
<dbReference type="InterPro" id="IPR001100">
    <property type="entry name" value="Pyr_nuc-diS_OxRdtase"/>
</dbReference>
<dbReference type="GO" id="GO:0016668">
    <property type="term" value="F:oxidoreductase activity, acting on a sulfur group of donors, NAD(P) as acceptor"/>
    <property type="evidence" value="ECO:0007669"/>
    <property type="project" value="InterPro"/>
</dbReference>
<keyword evidence="2 10" id="KW-0285">Flavoprotein</keyword>
<evidence type="ECO:0000256" key="2">
    <source>
        <dbReference type="ARBA" id="ARBA00022630"/>
    </source>
</evidence>
<feature type="binding site" evidence="8">
    <location>
        <begin position="142"/>
        <end position="144"/>
    </location>
    <ligand>
        <name>FAD</name>
        <dbReference type="ChEBI" id="CHEBI:57692"/>
    </ligand>
</feature>
<feature type="disulfide bond" description="Redox-active" evidence="9">
    <location>
        <begin position="44"/>
        <end position="49"/>
    </location>
</feature>
<reference evidence="14" key="1">
    <citation type="journal article" date="2023" name="Arch. Microbiol.">
        <title>Desulfoferula mesophilus gen. nov. sp. nov., a mesophilic sulfate-reducing bacterium isolated from a brackish lake sediment.</title>
        <authorList>
            <person name="Watanabe T."/>
            <person name="Yabe T."/>
            <person name="Tsuji J.M."/>
            <person name="Fukui M."/>
        </authorList>
    </citation>
    <scope>NUCLEOTIDE SEQUENCE [LARGE SCALE GENOMIC DNA]</scope>
    <source>
        <strain evidence="14">12FAK</strain>
    </source>
</reference>
<keyword evidence="5 10" id="KW-0560">Oxidoreductase</keyword>
<evidence type="ECO:0000256" key="4">
    <source>
        <dbReference type="ARBA" id="ARBA00022857"/>
    </source>
</evidence>
<dbReference type="InterPro" id="IPR016156">
    <property type="entry name" value="FAD/NAD-linked_Rdtase_dimer_sf"/>
</dbReference>
<dbReference type="Gene3D" id="3.50.50.60">
    <property type="entry name" value="FAD/NAD(P)-binding domain"/>
    <property type="match status" value="2"/>
</dbReference>
<comment type="cofactor">
    <cofactor evidence="8">
        <name>FAD</name>
        <dbReference type="ChEBI" id="CHEBI:57692"/>
    </cofactor>
    <text evidence="8">Binds 1 FAD per subunit.</text>
</comment>
<dbReference type="Gene3D" id="3.30.390.30">
    <property type="match status" value="1"/>
</dbReference>
<dbReference type="SUPFAM" id="SSF55424">
    <property type="entry name" value="FAD/NAD-linked reductases, dimerisation (C-terminal) domain"/>
    <property type="match status" value="1"/>
</dbReference>
<dbReference type="PRINTS" id="PR00368">
    <property type="entry name" value="FADPNR"/>
</dbReference>
<evidence type="ECO:0000259" key="11">
    <source>
        <dbReference type="Pfam" id="PF02852"/>
    </source>
</evidence>
<evidence type="ECO:0000313" key="14">
    <source>
        <dbReference type="Proteomes" id="UP001366166"/>
    </source>
</evidence>
<evidence type="ECO:0000256" key="8">
    <source>
        <dbReference type="PIRSR" id="PIRSR000350-3"/>
    </source>
</evidence>
<proteinExistence type="inferred from homology"/>
<sequence>MAGFDYDVGILGGGSAGLTLASGAAQLGAKVLLIEKEPHLGGDCLHYGCVPSKTLIHSAAVYHLLNTSARFGLPQIPPPPVDYAQVAARIKGVIAAIQKHDSAERFCELGARVRFGAARFVDEHSVDLDGERVSAKAWLIATGSSPALPPVPGLTEVPHLTNKDIFYLEKLPQSMIILGGGPIALEMAQAFQRLGCQVSVVQRSGQVLSKEDQDLADLLMSALQGEGVEFYLNTKVSAARQVGGRPVVVFTDGEGQPRELGAEALLVALGRRANLEGLGLEDIGVAYSAKGLELDRRLRTSHKHIYGAGDVTGERQFTHAASYEAGVVLANALLRLPRKVDYTWLPWCTFTEPELASVGLNEKAAAAAGLDYTVWSEEFAANDRALAEGAGLGRVKLILDKSEKPLGVQILGPHAGELINEWVAVLGGNVKLSTLAGAMHPYPTLGEINKKVAADVLAPKLFSDLVKKGLKIFFNTKGRACNPPEGGR</sequence>
<dbReference type="Pfam" id="PF07992">
    <property type="entry name" value="Pyr_redox_2"/>
    <property type="match status" value="1"/>
</dbReference>
<dbReference type="PRINTS" id="PR00411">
    <property type="entry name" value="PNDRDTASEI"/>
</dbReference>
<protein>
    <submittedName>
        <fullName evidence="13">Mercuric reductase</fullName>
    </submittedName>
</protein>
<keyword evidence="7 10" id="KW-0676">Redox-active center</keyword>
<evidence type="ECO:0000256" key="6">
    <source>
        <dbReference type="ARBA" id="ARBA00023157"/>
    </source>
</evidence>
<dbReference type="PIRSF" id="PIRSF000350">
    <property type="entry name" value="Mercury_reductase_MerA"/>
    <property type="match status" value="1"/>
</dbReference>
<dbReference type="RefSeq" id="WP_338606269.1">
    <property type="nucleotide sequence ID" value="NZ_AP028679.1"/>
</dbReference>
<evidence type="ECO:0000256" key="3">
    <source>
        <dbReference type="ARBA" id="ARBA00022827"/>
    </source>
</evidence>
<name>A0AAU9ECH7_9BACT</name>
<feature type="binding site" evidence="8">
    <location>
        <position position="310"/>
    </location>
    <ligand>
        <name>FAD</name>
        <dbReference type="ChEBI" id="CHEBI:57692"/>
    </ligand>
</feature>
<keyword evidence="6" id="KW-1015">Disulfide bond</keyword>
<dbReference type="PANTHER" id="PTHR43014">
    <property type="entry name" value="MERCURIC REDUCTASE"/>
    <property type="match status" value="1"/>
</dbReference>
<dbReference type="InterPro" id="IPR036188">
    <property type="entry name" value="FAD/NAD-bd_sf"/>
</dbReference>
<dbReference type="InterPro" id="IPR023753">
    <property type="entry name" value="FAD/NAD-binding_dom"/>
</dbReference>
<gene>
    <name evidence="13" type="ORF">FAK_16310</name>
</gene>
<keyword evidence="4" id="KW-0521">NADP</keyword>
<evidence type="ECO:0000256" key="7">
    <source>
        <dbReference type="ARBA" id="ARBA00023284"/>
    </source>
</evidence>
<dbReference type="GO" id="GO:0003955">
    <property type="term" value="F:NAD(P)H dehydrogenase (quinone) activity"/>
    <property type="evidence" value="ECO:0007669"/>
    <property type="project" value="TreeGrafter"/>
</dbReference>
<organism evidence="13 14">
    <name type="scientific">Desulfoferula mesophila</name>
    <dbReference type="NCBI Taxonomy" id="3058419"/>
    <lineage>
        <taxon>Bacteria</taxon>
        <taxon>Pseudomonadati</taxon>
        <taxon>Thermodesulfobacteriota</taxon>
        <taxon>Desulfarculia</taxon>
        <taxon>Desulfarculales</taxon>
        <taxon>Desulfarculaceae</taxon>
        <taxon>Desulfoferula</taxon>
    </lineage>
</organism>
<feature type="binding site" evidence="8">
    <location>
        <position position="53"/>
    </location>
    <ligand>
        <name>FAD</name>
        <dbReference type="ChEBI" id="CHEBI:57692"/>
    </ligand>
</feature>
<feature type="domain" description="FAD/NAD(P)-binding" evidence="12">
    <location>
        <begin position="6"/>
        <end position="325"/>
    </location>
</feature>
<keyword evidence="14" id="KW-1185">Reference proteome</keyword>
<keyword evidence="8" id="KW-0520">NAD</keyword>
<feature type="domain" description="Pyridine nucleotide-disulphide oxidoreductase dimerisation" evidence="11">
    <location>
        <begin position="346"/>
        <end position="449"/>
    </location>
</feature>
<dbReference type="Proteomes" id="UP001366166">
    <property type="component" value="Chromosome"/>
</dbReference>
<feature type="binding site" evidence="8">
    <location>
        <position position="270"/>
    </location>
    <ligand>
        <name>NAD(+)</name>
        <dbReference type="ChEBI" id="CHEBI:57540"/>
    </ligand>
</feature>
<dbReference type="GO" id="GO:0050660">
    <property type="term" value="F:flavin adenine dinucleotide binding"/>
    <property type="evidence" value="ECO:0007669"/>
    <property type="project" value="TreeGrafter"/>
</dbReference>
<evidence type="ECO:0000256" key="9">
    <source>
        <dbReference type="PIRSR" id="PIRSR000350-4"/>
    </source>
</evidence>
<dbReference type="InterPro" id="IPR012999">
    <property type="entry name" value="Pyr_OxRdtase_I_AS"/>
</dbReference>
<evidence type="ECO:0000313" key="13">
    <source>
        <dbReference type="EMBL" id="BEQ14565.1"/>
    </source>
</evidence>
<dbReference type="InterPro" id="IPR004099">
    <property type="entry name" value="Pyr_nucl-diS_OxRdtase_dimer"/>
</dbReference>
<comment type="similarity">
    <text evidence="1 10">Belongs to the class-I pyridine nucleotide-disulfide oxidoreductase family.</text>
</comment>
<evidence type="ECO:0000256" key="10">
    <source>
        <dbReference type="RuleBase" id="RU003691"/>
    </source>
</evidence>